<dbReference type="InParanoid" id="A0A3N1HNS9"/>
<dbReference type="EC" id="4.3.1.19" evidence="4"/>
<comment type="cofactor">
    <cofactor evidence="2">
        <name>pyridoxal 5'-phosphate</name>
        <dbReference type="ChEBI" id="CHEBI:597326"/>
    </cofactor>
</comment>
<evidence type="ECO:0000256" key="4">
    <source>
        <dbReference type="ARBA" id="ARBA00012096"/>
    </source>
</evidence>
<proteinExistence type="inferred from homology"/>
<evidence type="ECO:0000256" key="3">
    <source>
        <dbReference type="ARBA" id="ARBA00010869"/>
    </source>
</evidence>
<dbReference type="Pfam" id="PF01842">
    <property type="entry name" value="ACT"/>
    <property type="match status" value="1"/>
</dbReference>
<gene>
    <name evidence="10" type="ORF">EDC03_1599</name>
</gene>
<dbReference type="CDD" id="cd04886">
    <property type="entry name" value="ACT_ThrD-II-like"/>
    <property type="match status" value="1"/>
</dbReference>
<dbReference type="OrthoDB" id="9811476at2"/>
<reference evidence="10 11" key="1">
    <citation type="journal article" date="2015" name="Stand. Genomic Sci.">
        <title>Genomic Encyclopedia of Bacterial and Archaeal Type Strains, Phase III: the genomes of soil and plant-associated and newly described type strains.</title>
        <authorList>
            <person name="Whitman W.B."/>
            <person name="Woyke T."/>
            <person name="Klenk H.P."/>
            <person name="Zhou Y."/>
            <person name="Lilburn T.G."/>
            <person name="Beck B.J."/>
            <person name="De Vos P."/>
            <person name="Vandamme P."/>
            <person name="Eisen J.A."/>
            <person name="Garrity G."/>
            <person name="Hugenholtz P."/>
            <person name="Kyrpides N.C."/>
        </authorList>
    </citation>
    <scope>NUCLEOTIDE SEQUENCE [LARGE SCALE GENOMIC DNA]</scope>
    <source>
        <strain evidence="10 11">CECT 7306</strain>
    </source>
</reference>
<evidence type="ECO:0000256" key="6">
    <source>
        <dbReference type="ARBA" id="ARBA00023239"/>
    </source>
</evidence>
<dbReference type="GO" id="GO:0006567">
    <property type="term" value="P:L-threonine catabolic process"/>
    <property type="evidence" value="ECO:0007669"/>
    <property type="project" value="InterPro"/>
</dbReference>
<dbReference type="InterPro" id="IPR002912">
    <property type="entry name" value="ACT_dom"/>
</dbReference>
<organism evidence="10 11">
    <name type="scientific">Pseudokineococcus lusitanus</name>
    <dbReference type="NCBI Taxonomy" id="763993"/>
    <lineage>
        <taxon>Bacteria</taxon>
        <taxon>Bacillati</taxon>
        <taxon>Actinomycetota</taxon>
        <taxon>Actinomycetes</taxon>
        <taxon>Kineosporiales</taxon>
        <taxon>Kineosporiaceae</taxon>
        <taxon>Pseudokineococcus</taxon>
    </lineage>
</organism>
<dbReference type="SUPFAM" id="SSF53686">
    <property type="entry name" value="Tryptophan synthase beta subunit-like PLP-dependent enzymes"/>
    <property type="match status" value="1"/>
</dbReference>
<dbReference type="EMBL" id="RJKN01000003">
    <property type="protein sequence ID" value="ROP44002.1"/>
    <property type="molecule type" value="Genomic_DNA"/>
</dbReference>
<keyword evidence="11" id="KW-1185">Reference proteome</keyword>
<dbReference type="Pfam" id="PF00291">
    <property type="entry name" value="PALP"/>
    <property type="match status" value="1"/>
</dbReference>
<dbReference type="GO" id="GO:0003941">
    <property type="term" value="F:L-serine ammonia-lyase activity"/>
    <property type="evidence" value="ECO:0007669"/>
    <property type="project" value="TreeGrafter"/>
</dbReference>
<dbReference type="PANTHER" id="PTHR48078:SF6">
    <property type="entry name" value="L-THREONINE DEHYDRATASE CATABOLIC TDCB"/>
    <property type="match status" value="1"/>
</dbReference>
<comment type="catalytic activity">
    <reaction evidence="1">
        <text>L-threonine = 2-oxobutanoate + NH4(+)</text>
        <dbReference type="Rhea" id="RHEA:22108"/>
        <dbReference type="ChEBI" id="CHEBI:16763"/>
        <dbReference type="ChEBI" id="CHEBI:28938"/>
        <dbReference type="ChEBI" id="CHEBI:57926"/>
        <dbReference type="EC" id="4.3.1.19"/>
    </reaction>
</comment>
<dbReference type="NCBIfam" id="TIGR01127">
    <property type="entry name" value="ilvA_1Cterm"/>
    <property type="match status" value="1"/>
</dbReference>
<sequence>MSAGPGAAAAPPVGLDDVRAAARLLEGVVRTTPLEPSAALSELVGGPVLLKCENLQHAGSFKIRGAYTRMCRLSAEERERGVVAASAGNHAQGVALAARLLGIRSTVWMPAGAALPKVEATRRYGATVHQAGSTVDEALVHAAAHSRATGAVLIHPFDHRDVVAGQGTVGLELVEQAAAAGHDLRTVVVCTGGGGLVAGVAAALSALAPGVRVVGAQAEGAAAYPASLAAGAPVTLDRMATMADGIAIGRPGDVPFGLVRDLVDEVVTVSEESLSRALLLLLERSKLLVEPAGAAAAAALLEHPGAFEPPVAVVLSGGNVDPLLLLRVVRHGLAAAGRYLGCRVQVPDRPGALSGVLALLAEADANVLEVFHTRTTTTLAVDEVEIGLQLETRGHEHAAAVLEALAGAGVRVVG</sequence>
<keyword evidence="5" id="KW-0663">Pyridoxal phosphate</keyword>
<dbReference type="InterPro" id="IPR036052">
    <property type="entry name" value="TrpB-like_PALP_sf"/>
</dbReference>
<dbReference type="CDD" id="cd01562">
    <property type="entry name" value="Thr-dehyd"/>
    <property type="match status" value="1"/>
</dbReference>
<feature type="domain" description="ACT" evidence="9">
    <location>
        <begin position="341"/>
        <end position="414"/>
    </location>
</feature>
<accession>A0A3N1HNS9</accession>
<evidence type="ECO:0000259" key="9">
    <source>
        <dbReference type="PROSITE" id="PS51671"/>
    </source>
</evidence>
<evidence type="ECO:0000313" key="11">
    <source>
        <dbReference type="Proteomes" id="UP000276232"/>
    </source>
</evidence>
<dbReference type="Proteomes" id="UP000276232">
    <property type="component" value="Unassembled WGS sequence"/>
</dbReference>
<comment type="caution">
    <text evidence="10">The sequence shown here is derived from an EMBL/GenBank/DDBJ whole genome shotgun (WGS) entry which is preliminary data.</text>
</comment>
<evidence type="ECO:0000256" key="5">
    <source>
        <dbReference type="ARBA" id="ARBA00022898"/>
    </source>
</evidence>
<dbReference type="InterPro" id="IPR050147">
    <property type="entry name" value="Ser/Thr_Dehydratase"/>
</dbReference>
<dbReference type="Gene3D" id="3.40.50.1100">
    <property type="match status" value="2"/>
</dbReference>
<dbReference type="SUPFAM" id="SSF55021">
    <property type="entry name" value="ACT-like"/>
    <property type="match status" value="1"/>
</dbReference>
<dbReference type="GO" id="GO:0004794">
    <property type="term" value="F:threonine deaminase activity"/>
    <property type="evidence" value="ECO:0007669"/>
    <property type="project" value="UniProtKB-EC"/>
</dbReference>
<dbReference type="InterPro" id="IPR045865">
    <property type="entry name" value="ACT-like_dom_sf"/>
</dbReference>
<dbReference type="FunFam" id="3.40.50.1100:FF:000005">
    <property type="entry name" value="Threonine dehydratase catabolic"/>
    <property type="match status" value="1"/>
</dbReference>
<dbReference type="PANTHER" id="PTHR48078">
    <property type="entry name" value="THREONINE DEHYDRATASE, MITOCHONDRIAL-RELATED"/>
    <property type="match status" value="1"/>
</dbReference>
<evidence type="ECO:0000313" key="10">
    <source>
        <dbReference type="EMBL" id="ROP44002.1"/>
    </source>
</evidence>
<comment type="function">
    <text evidence="7">Catalyzes the anaerobic formation of alpha-ketobutyrate and ammonia from threonine in a two-step reaction. The first step involved a dehydration of threonine and a production of enamine intermediates (aminocrotonate), which tautomerizes to its imine form (iminobutyrate). Both intermediates are unstable and short-lived. The second step is the nonenzymatic hydrolysis of the enamine/imine intermediates to form 2-ketobutyrate and free ammonia. In the low water environment of the cell, the second step is accelerated by RidA.</text>
</comment>
<evidence type="ECO:0000256" key="1">
    <source>
        <dbReference type="ARBA" id="ARBA00001274"/>
    </source>
</evidence>
<evidence type="ECO:0000256" key="8">
    <source>
        <dbReference type="ARBA" id="ARBA00031427"/>
    </source>
</evidence>
<dbReference type="PROSITE" id="PS51671">
    <property type="entry name" value="ACT"/>
    <property type="match status" value="1"/>
</dbReference>
<protein>
    <recommendedName>
        <fullName evidence="4">threonine ammonia-lyase</fullName>
        <ecNumber evidence="4">4.3.1.19</ecNumber>
    </recommendedName>
    <alternativeName>
        <fullName evidence="8">Threonine deaminase</fullName>
    </alternativeName>
</protein>
<dbReference type="RefSeq" id="WP_123379642.1">
    <property type="nucleotide sequence ID" value="NZ_RJKN01000003.1"/>
</dbReference>
<name>A0A3N1HNS9_9ACTN</name>
<dbReference type="InterPro" id="IPR044561">
    <property type="entry name" value="ACT_ThrD-II-like"/>
</dbReference>
<evidence type="ECO:0000256" key="2">
    <source>
        <dbReference type="ARBA" id="ARBA00001933"/>
    </source>
</evidence>
<comment type="similarity">
    <text evidence="3">Belongs to the serine/threonine dehydratase family.</text>
</comment>
<keyword evidence="6" id="KW-0456">Lyase</keyword>
<dbReference type="AlphaFoldDB" id="A0A3N1HNS9"/>
<evidence type="ECO:0000256" key="7">
    <source>
        <dbReference type="ARBA" id="ARBA00025527"/>
    </source>
</evidence>
<dbReference type="InterPro" id="IPR005789">
    <property type="entry name" value="Thr_deHydtase_catblc"/>
</dbReference>
<dbReference type="InterPro" id="IPR001926">
    <property type="entry name" value="TrpB-like_PALP"/>
</dbReference>
<dbReference type="GO" id="GO:0009097">
    <property type="term" value="P:isoleucine biosynthetic process"/>
    <property type="evidence" value="ECO:0007669"/>
    <property type="project" value="TreeGrafter"/>
</dbReference>
<dbReference type="GO" id="GO:0006565">
    <property type="term" value="P:L-serine catabolic process"/>
    <property type="evidence" value="ECO:0007669"/>
    <property type="project" value="TreeGrafter"/>
</dbReference>